<dbReference type="AlphaFoldDB" id="A0A9Q3FTQ2"/>
<dbReference type="OrthoDB" id="420169at2759"/>
<keyword evidence="2" id="KW-1185">Reference proteome</keyword>
<gene>
    <name evidence="1" type="ORF">O181_083463</name>
</gene>
<sequence length="108" mass="12244">MTIIYKSGKRHTNSDGLNRCPLDNFKINTAYYLEVAAKIPIHFMEIGRERNFKFSKWAPGIGTLDTDHIGPEETETLMLGRSASEIQSELFNSGNKSYARHKQLIILG</sequence>
<reference evidence="1" key="1">
    <citation type="submission" date="2021-03" db="EMBL/GenBank/DDBJ databases">
        <title>Draft genome sequence of rust myrtle Austropuccinia psidii MF-1, a brazilian biotype.</title>
        <authorList>
            <person name="Quecine M.C."/>
            <person name="Pachon D.M.R."/>
            <person name="Bonatelli M.L."/>
            <person name="Correr F.H."/>
            <person name="Franceschini L.M."/>
            <person name="Leite T.F."/>
            <person name="Margarido G.R.A."/>
            <person name="Almeida C.A."/>
            <person name="Ferrarezi J.A."/>
            <person name="Labate C.A."/>
        </authorList>
    </citation>
    <scope>NUCLEOTIDE SEQUENCE</scope>
    <source>
        <strain evidence="1">MF-1</strain>
    </source>
</reference>
<name>A0A9Q3FTQ2_9BASI</name>
<dbReference type="EMBL" id="AVOT02048516">
    <property type="protein sequence ID" value="MBW0543748.1"/>
    <property type="molecule type" value="Genomic_DNA"/>
</dbReference>
<evidence type="ECO:0000313" key="1">
    <source>
        <dbReference type="EMBL" id="MBW0543748.1"/>
    </source>
</evidence>
<dbReference type="Proteomes" id="UP000765509">
    <property type="component" value="Unassembled WGS sequence"/>
</dbReference>
<proteinExistence type="predicted"/>
<accession>A0A9Q3FTQ2</accession>
<comment type="caution">
    <text evidence="1">The sequence shown here is derived from an EMBL/GenBank/DDBJ whole genome shotgun (WGS) entry which is preliminary data.</text>
</comment>
<evidence type="ECO:0000313" key="2">
    <source>
        <dbReference type="Proteomes" id="UP000765509"/>
    </source>
</evidence>
<protein>
    <submittedName>
        <fullName evidence="1">Uncharacterized protein</fullName>
    </submittedName>
</protein>
<organism evidence="1 2">
    <name type="scientific">Austropuccinia psidii MF-1</name>
    <dbReference type="NCBI Taxonomy" id="1389203"/>
    <lineage>
        <taxon>Eukaryota</taxon>
        <taxon>Fungi</taxon>
        <taxon>Dikarya</taxon>
        <taxon>Basidiomycota</taxon>
        <taxon>Pucciniomycotina</taxon>
        <taxon>Pucciniomycetes</taxon>
        <taxon>Pucciniales</taxon>
        <taxon>Sphaerophragmiaceae</taxon>
        <taxon>Austropuccinia</taxon>
    </lineage>
</organism>